<feature type="chain" id="PRO_5039027512" evidence="1">
    <location>
        <begin position="24"/>
        <end position="198"/>
    </location>
</feature>
<protein>
    <submittedName>
        <fullName evidence="2">Uncharacterized protein</fullName>
    </submittedName>
</protein>
<dbReference type="EMBL" id="DVMU01000124">
    <property type="protein sequence ID" value="HIU34027.1"/>
    <property type="molecule type" value="Genomic_DNA"/>
</dbReference>
<dbReference type="AlphaFoldDB" id="A0A9D1ID84"/>
<comment type="caution">
    <text evidence="2">The sequence shown here is derived from an EMBL/GenBank/DDBJ whole genome shotgun (WGS) entry which is preliminary data.</text>
</comment>
<dbReference type="Proteomes" id="UP000824072">
    <property type="component" value="Unassembled WGS sequence"/>
</dbReference>
<sequence>MRFWKKILCAVLSLLLCATAAGATDTKTFDFSALESMEGYEKDAFDKTESCLAAVYGRTLPWGITVQGDTVDHHLIAVALSVIRSDAPCEEAQFLIGETVYAFDLSSQVEMGLENTGIILTESSLEFFEALAEAEEVSIRVTSDGDEYDDTYSKENLQPVQELLKITLSQDPLSCFNAEGLEMVALVENLHFQEMEIR</sequence>
<reference evidence="2" key="1">
    <citation type="submission" date="2020-10" db="EMBL/GenBank/DDBJ databases">
        <authorList>
            <person name="Gilroy R."/>
        </authorList>
    </citation>
    <scope>NUCLEOTIDE SEQUENCE</scope>
    <source>
        <strain evidence="2">ChiHcec3-11533</strain>
    </source>
</reference>
<reference evidence="2" key="2">
    <citation type="journal article" date="2021" name="PeerJ">
        <title>Extensive microbial diversity within the chicken gut microbiome revealed by metagenomics and culture.</title>
        <authorList>
            <person name="Gilroy R."/>
            <person name="Ravi A."/>
            <person name="Getino M."/>
            <person name="Pursley I."/>
            <person name="Horton D.L."/>
            <person name="Alikhan N.F."/>
            <person name="Baker D."/>
            <person name="Gharbi K."/>
            <person name="Hall N."/>
            <person name="Watson M."/>
            <person name="Adriaenssens E.M."/>
            <person name="Foster-Nyarko E."/>
            <person name="Jarju S."/>
            <person name="Secka A."/>
            <person name="Antonio M."/>
            <person name="Oren A."/>
            <person name="Chaudhuri R.R."/>
            <person name="La Ragione R."/>
            <person name="Hildebrand F."/>
            <person name="Pallen M.J."/>
        </authorList>
    </citation>
    <scope>NUCLEOTIDE SEQUENCE</scope>
    <source>
        <strain evidence="2">ChiHcec3-11533</strain>
    </source>
</reference>
<evidence type="ECO:0000313" key="3">
    <source>
        <dbReference type="Proteomes" id="UP000824072"/>
    </source>
</evidence>
<evidence type="ECO:0000256" key="1">
    <source>
        <dbReference type="SAM" id="SignalP"/>
    </source>
</evidence>
<organism evidence="2 3">
    <name type="scientific">Candidatus Pullichristensenella excrementigallinarum</name>
    <dbReference type="NCBI Taxonomy" id="2840907"/>
    <lineage>
        <taxon>Bacteria</taxon>
        <taxon>Bacillati</taxon>
        <taxon>Bacillota</taxon>
        <taxon>Clostridia</taxon>
        <taxon>Candidatus Pullichristensenella</taxon>
    </lineage>
</organism>
<evidence type="ECO:0000313" key="2">
    <source>
        <dbReference type="EMBL" id="HIU34027.1"/>
    </source>
</evidence>
<keyword evidence="1" id="KW-0732">Signal</keyword>
<accession>A0A9D1ID84</accession>
<name>A0A9D1ID84_9FIRM</name>
<gene>
    <name evidence="2" type="ORF">IAB02_05640</name>
</gene>
<proteinExistence type="predicted"/>
<feature type="signal peptide" evidence="1">
    <location>
        <begin position="1"/>
        <end position="23"/>
    </location>
</feature>